<reference evidence="2" key="2">
    <citation type="submission" date="2021-09" db="EMBL/GenBank/DDBJ databases">
        <authorList>
            <person name="Gilroy R."/>
        </authorList>
    </citation>
    <scope>NUCLEOTIDE SEQUENCE</scope>
    <source>
        <strain evidence="2">CHK179-5677</strain>
    </source>
</reference>
<dbReference type="EMBL" id="DYUC01000082">
    <property type="protein sequence ID" value="HJG86985.1"/>
    <property type="molecule type" value="Genomic_DNA"/>
</dbReference>
<dbReference type="SMART" id="SM00849">
    <property type="entry name" value="Lactamase_B"/>
    <property type="match status" value="1"/>
</dbReference>
<proteinExistence type="predicted"/>
<sequence length="262" mass="28011">MLSLTTLASGSSGNSLLVSDGRTHILIDAGISARRITKSLRELGIDPGQLSGILITHEHSDHICGLNTLTKQFAVPVYASKGTGRQLCYRIAFLEDRLRDFEAGAAFEIGGLAVESFPTPHDTAESVGYAVSAGGRKAAVVTDLGRVTEEVSRGIQGANLLVAETNYDPEWLQSGPYPYYLKERIQGDWGHLSNQAGAELACSAVETGASTIILAHLSKENNTPARAYDTVLAAMERRGIRPGDGVRLEVAPRSETGMRCEV</sequence>
<dbReference type="InterPro" id="IPR001279">
    <property type="entry name" value="Metallo-B-lactamas"/>
</dbReference>
<dbReference type="RefSeq" id="WP_295368243.1">
    <property type="nucleotide sequence ID" value="NZ_DYUC01000082.1"/>
</dbReference>
<gene>
    <name evidence="2" type="ORF">K8V01_08200</name>
</gene>
<dbReference type="InterPro" id="IPR052533">
    <property type="entry name" value="WalJ/YycJ-like"/>
</dbReference>
<dbReference type="Gene3D" id="3.60.15.10">
    <property type="entry name" value="Ribonuclease Z/Hydroxyacylglutathione hydrolase-like"/>
    <property type="match status" value="1"/>
</dbReference>
<protein>
    <submittedName>
        <fullName evidence="2">MBL fold metallo-hydrolase</fullName>
    </submittedName>
</protein>
<comment type="caution">
    <text evidence="2">The sequence shown here is derived from an EMBL/GenBank/DDBJ whole genome shotgun (WGS) entry which is preliminary data.</text>
</comment>
<dbReference type="InterPro" id="IPR036866">
    <property type="entry name" value="RibonucZ/Hydroxyglut_hydro"/>
</dbReference>
<dbReference type="Pfam" id="PF12706">
    <property type="entry name" value="Lactamase_B_2"/>
    <property type="match status" value="1"/>
</dbReference>
<evidence type="ECO:0000313" key="2">
    <source>
        <dbReference type="EMBL" id="HJG86985.1"/>
    </source>
</evidence>
<dbReference type="AlphaFoldDB" id="A0A921MMH2"/>
<evidence type="ECO:0000313" key="3">
    <source>
        <dbReference type="Proteomes" id="UP000760668"/>
    </source>
</evidence>
<feature type="domain" description="Metallo-beta-lactamase" evidence="1">
    <location>
        <begin position="12"/>
        <end position="191"/>
    </location>
</feature>
<organism evidence="2 3">
    <name type="scientific">Pseudoflavonifractor capillosus</name>
    <dbReference type="NCBI Taxonomy" id="106588"/>
    <lineage>
        <taxon>Bacteria</taxon>
        <taxon>Bacillati</taxon>
        <taxon>Bacillota</taxon>
        <taxon>Clostridia</taxon>
        <taxon>Eubacteriales</taxon>
        <taxon>Oscillospiraceae</taxon>
        <taxon>Pseudoflavonifractor</taxon>
    </lineage>
</organism>
<dbReference type="Proteomes" id="UP000760668">
    <property type="component" value="Unassembled WGS sequence"/>
</dbReference>
<reference evidence="2" key="1">
    <citation type="journal article" date="2021" name="PeerJ">
        <title>Extensive microbial diversity within the chicken gut microbiome revealed by metagenomics and culture.</title>
        <authorList>
            <person name="Gilroy R."/>
            <person name="Ravi A."/>
            <person name="Getino M."/>
            <person name="Pursley I."/>
            <person name="Horton D.L."/>
            <person name="Alikhan N.F."/>
            <person name="Baker D."/>
            <person name="Gharbi K."/>
            <person name="Hall N."/>
            <person name="Watson M."/>
            <person name="Adriaenssens E.M."/>
            <person name="Foster-Nyarko E."/>
            <person name="Jarju S."/>
            <person name="Secka A."/>
            <person name="Antonio M."/>
            <person name="Oren A."/>
            <person name="Chaudhuri R.R."/>
            <person name="La Ragione R."/>
            <person name="Hildebrand F."/>
            <person name="Pallen M.J."/>
        </authorList>
    </citation>
    <scope>NUCLEOTIDE SEQUENCE</scope>
    <source>
        <strain evidence="2">CHK179-5677</strain>
    </source>
</reference>
<evidence type="ECO:0000259" key="1">
    <source>
        <dbReference type="SMART" id="SM00849"/>
    </source>
</evidence>
<accession>A0A921MMH2</accession>
<name>A0A921MMH2_9FIRM</name>
<dbReference type="PANTHER" id="PTHR47619">
    <property type="entry name" value="METALLO-HYDROLASE YYCJ-RELATED"/>
    <property type="match status" value="1"/>
</dbReference>
<dbReference type="PANTHER" id="PTHR47619:SF1">
    <property type="entry name" value="EXODEOXYRIBONUCLEASE WALJ"/>
    <property type="match status" value="1"/>
</dbReference>
<dbReference type="SUPFAM" id="SSF56281">
    <property type="entry name" value="Metallo-hydrolase/oxidoreductase"/>
    <property type="match status" value="1"/>
</dbReference>